<dbReference type="Proteomes" id="UP000053097">
    <property type="component" value="Unassembled WGS sequence"/>
</dbReference>
<keyword evidence="3" id="KW-0808">Transferase</keyword>
<dbReference type="InterPro" id="IPR036397">
    <property type="entry name" value="RNaseH_sf"/>
</dbReference>
<gene>
    <name evidence="3" type="ORF">X777_08717</name>
</gene>
<dbReference type="GO" id="GO:0003697">
    <property type="term" value="F:single-stranded DNA binding"/>
    <property type="evidence" value="ECO:0007669"/>
    <property type="project" value="TreeGrafter"/>
</dbReference>
<dbReference type="InterPro" id="IPR052709">
    <property type="entry name" value="Transposase-MT_Hybrid"/>
</dbReference>
<dbReference type="OMA" id="HELADMF"/>
<dbReference type="InterPro" id="IPR041426">
    <property type="entry name" value="Mos1_HTH"/>
</dbReference>
<comment type="subcellular location">
    <subcellularLocation>
        <location evidence="1">Nucleus</location>
    </subcellularLocation>
</comment>
<dbReference type="SUPFAM" id="SSF46689">
    <property type="entry name" value="Homeodomain-like"/>
    <property type="match status" value="1"/>
</dbReference>
<dbReference type="PANTHER" id="PTHR46060:SF2">
    <property type="entry name" value="HISTONE-LYSINE N-METHYLTRANSFERASE SETMAR"/>
    <property type="match status" value="1"/>
</dbReference>
<dbReference type="OrthoDB" id="6622399at2759"/>
<dbReference type="GO" id="GO:0000014">
    <property type="term" value="F:single-stranded DNA endodeoxyribonuclease activity"/>
    <property type="evidence" value="ECO:0007669"/>
    <property type="project" value="TreeGrafter"/>
</dbReference>
<dbReference type="GO" id="GO:0035861">
    <property type="term" value="C:site of double-strand break"/>
    <property type="evidence" value="ECO:0007669"/>
    <property type="project" value="TreeGrafter"/>
</dbReference>
<name>A0A026WB03_OOCBI</name>
<dbReference type="PANTHER" id="PTHR46060">
    <property type="entry name" value="MARINER MOS1 TRANSPOSASE-LIKE PROTEIN"/>
    <property type="match status" value="1"/>
</dbReference>
<keyword evidence="4" id="KW-1185">Reference proteome</keyword>
<proteinExistence type="predicted"/>
<dbReference type="GO" id="GO:0015074">
    <property type="term" value="P:DNA integration"/>
    <property type="evidence" value="ECO:0007669"/>
    <property type="project" value="TreeGrafter"/>
</dbReference>
<dbReference type="GO" id="GO:0044774">
    <property type="term" value="P:mitotic DNA integrity checkpoint signaling"/>
    <property type="evidence" value="ECO:0007669"/>
    <property type="project" value="TreeGrafter"/>
</dbReference>
<dbReference type="GO" id="GO:0042800">
    <property type="term" value="F:histone H3K4 methyltransferase activity"/>
    <property type="evidence" value="ECO:0007669"/>
    <property type="project" value="TreeGrafter"/>
</dbReference>
<dbReference type="GO" id="GO:0006303">
    <property type="term" value="P:double-strand break repair via nonhomologous end joining"/>
    <property type="evidence" value="ECO:0007669"/>
    <property type="project" value="TreeGrafter"/>
</dbReference>
<dbReference type="GO" id="GO:0046975">
    <property type="term" value="F:histone H3K36 methyltransferase activity"/>
    <property type="evidence" value="ECO:0007669"/>
    <property type="project" value="TreeGrafter"/>
</dbReference>
<dbReference type="GO" id="GO:0031297">
    <property type="term" value="P:replication fork processing"/>
    <property type="evidence" value="ECO:0007669"/>
    <property type="project" value="TreeGrafter"/>
</dbReference>
<dbReference type="EMBL" id="KK107348">
    <property type="protein sequence ID" value="EZA52204.1"/>
    <property type="molecule type" value="Genomic_DNA"/>
</dbReference>
<dbReference type="InterPro" id="IPR009057">
    <property type="entry name" value="Homeodomain-like_sf"/>
</dbReference>
<evidence type="ECO:0000313" key="3">
    <source>
        <dbReference type="EMBL" id="EZA52204.1"/>
    </source>
</evidence>
<dbReference type="GO" id="GO:0000729">
    <property type="term" value="P:DNA double-strand break processing"/>
    <property type="evidence" value="ECO:0007669"/>
    <property type="project" value="TreeGrafter"/>
</dbReference>
<dbReference type="Pfam" id="PF17906">
    <property type="entry name" value="HTH_48"/>
    <property type="match status" value="1"/>
</dbReference>
<dbReference type="GO" id="GO:0000793">
    <property type="term" value="C:condensed chromosome"/>
    <property type="evidence" value="ECO:0007669"/>
    <property type="project" value="TreeGrafter"/>
</dbReference>
<dbReference type="Gene3D" id="1.10.10.1450">
    <property type="match status" value="1"/>
</dbReference>
<dbReference type="GO" id="GO:0005634">
    <property type="term" value="C:nucleus"/>
    <property type="evidence" value="ECO:0007669"/>
    <property type="project" value="UniProtKB-SubCell"/>
</dbReference>
<organism evidence="3 4">
    <name type="scientific">Ooceraea biroi</name>
    <name type="common">Clonal raider ant</name>
    <name type="synonym">Cerapachys biroi</name>
    <dbReference type="NCBI Taxonomy" id="2015173"/>
    <lineage>
        <taxon>Eukaryota</taxon>
        <taxon>Metazoa</taxon>
        <taxon>Ecdysozoa</taxon>
        <taxon>Arthropoda</taxon>
        <taxon>Hexapoda</taxon>
        <taxon>Insecta</taxon>
        <taxon>Pterygota</taxon>
        <taxon>Neoptera</taxon>
        <taxon>Endopterygota</taxon>
        <taxon>Hymenoptera</taxon>
        <taxon>Apocrita</taxon>
        <taxon>Aculeata</taxon>
        <taxon>Formicoidea</taxon>
        <taxon>Formicidae</taxon>
        <taxon>Dorylinae</taxon>
        <taxon>Ooceraea</taxon>
    </lineage>
</organism>
<sequence length="225" mass="26209">MLFYYRKGKNASQVTNSICSVYGEGALAERTVRKWFAKFRAGDFNLKDQERSGRPSTTDDDQIETLIENNPRYTTRELAEILKISKTTVHDHVVKLGYVSRYDVWVPHNLAGKRPELANRKGVVFHRDNARPHVSLTTRQKLLEFGWDVLPHPPYSPDIAPSDFHLFRSVRNSLSGKNFNSLIDIKNHLEEFFVEKPKKFWENGIFQLRERWTKVVKQNGAYISQ</sequence>
<reference evidence="3 4" key="1">
    <citation type="journal article" date="2014" name="Curr. Biol.">
        <title>The genome of the clonal raider ant Cerapachys biroi.</title>
        <authorList>
            <person name="Oxley P.R."/>
            <person name="Ji L."/>
            <person name="Fetter-Pruneda I."/>
            <person name="McKenzie S.K."/>
            <person name="Li C."/>
            <person name="Hu H."/>
            <person name="Zhang G."/>
            <person name="Kronauer D.J."/>
        </authorList>
    </citation>
    <scope>NUCLEOTIDE SEQUENCE [LARGE SCALE GENOMIC DNA]</scope>
</reference>
<dbReference type="AlphaFoldDB" id="A0A026WB03"/>
<evidence type="ECO:0000256" key="1">
    <source>
        <dbReference type="ARBA" id="ARBA00004123"/>
    </source>
</evidence>
<dbReference type="Gene3D" id="3.30.420.10">
    <property type="entry name" value="Ribonuclease H-like superfamily/Ribonuclease H"/>
    <property type="match status" value="1"/>
</dbReference>
<keyword evidence="3" id="KW-0489">Methyltransferase</keyword>
<accession>A0A026WB03</accession>
<feature type="domain" description="Mos1 transposase HTH" evidence="2">
    <location>
        <begin position="1"/>
        <end position="43"/>
    </location>
</feature>
<dbReference type="Pfam" id="PF13412">
    <property type="entry name" value="HTH_24"/>
    <property type="match status" value="1"/>
</dbReference>
<dbReference type="GO" id="GO:0044547">
    <property type="term" value="F:DNA topoisomerase binding"/>
    <property type="evidence" value="ECO:0007669"/>
    <property type="project" value="TreeGrafter"/>
</dbReference>
<dbReference type="GO" id="GO:0003690">
    <property type="term" value="F:double-stranded DNA binding"/>
    <property type="evidence" value="ECO:0007669"/>
    <property type="project" value="TreeGrafter"/>
</dbReference>
<protein>
    <submittedName>
        <fullName evidence="3">Histone-lysine N-methyltransferase SETMAR</fullName>
    </submittedName>
</protein>
<evidence type="ECO:0000259" key="2">
    <source>
        <dbReference type="Pfam" id="PF17906"/>
    </source>
</evidence>
<dbReference type="GO" id="GO:0032259">
    <property type="term" value="P:methylation"/>
    <property type="evidence" value="ECO:0007669"/>
    <property type="project" value="UniProtKB-KW"/>
</dbReference>
<evidence type="ECO:0000313" key="4">
    <source>
        <dbReference type="Proteomes" id="UP000053097"/>
    </source>
</evidence>